<dbReference type="EMBL" id="JATN01000322">
    <property type="protein sequence ID" value="EUC54958.1"/>
    <property type="molecule type" value="Genomic_DNA"/>
</dbReference>
<dbReference type="PANTHER" id="PTHR33589">
    <property type="entry name" value="OS11G0524900 PROTEIN"/>
    <property type="match status" value="1"/>
</dbReference>
<reference evidence="6" key="1">
    <citation type="journal article" date="2014" name="Genome Announc.">
        <title>Draft genome sequence of the plant-pathogenic soil fungus Rhizoctonia solani anastomosis group 3 strain Rhs1AP.</title>
        <authorList>
            <person name="Cubeta M.A."/>
            <person name="Thomas E."/>
            <person name="Dean R.A."/>
            <person name="Jabaji S."/>
            <person name="Neate S.M."/>
            <person name="Tavantzis S."/>
            <person name="Toda T."/>
            <person name="Vilgalys R."/>
            <person name="Bharathan N."/>
            <person name="Fedorova-Abrams N."/>
            <person name="Pakala S.B."/>
            <person name="Pakala S.M."/>
            <person name="Zafar N."/>
            <person name="Joardar V."/>
            <person name="Losada L."/>
            <person name="Nierman W.C."/>
        </authorList>
    </citation>
    <scope>NUCLEOTIDE SEQUENCE [LARGE SCALE GENOMIC DNA]</scope>
    <source>
        <strain evidence="6">AG-3</strain>
    </source>
</reference>
<keyword evidence="1" id="KW-0732">Signal</keyword>
<feature type="region of interest" description="Disordered" evidence="3">
    <location>
        <begin position="528"/>
        <end position="552"/>
    </location>
</feature>
<dbReference type="GO" id="GO:0030246">
    <property type="term" value="F:carbohydrate binding"/>
    <property type="evidence" value="ECO:0007669"/>
    <property type="project" value="UniProtKB-KW"/>
</dbReference>
<dbReference type="Proteomes" id="UP000030108">
    <property type="component" value="Unassembled WGS sequence"/>
</dbReference>
<proteinExistence type="predicted"/>
<feature type="domain" description="Jacalin-type lectin" evidence="4">
    <location>
        <begin position="425"/>
        <end position="579"/>
    </location>
</feature>
<evidence type="ECO:0000256" key="2">
    <source>
        <dbReference type="ARBA" id="ARBA00022734"/>
    </source>
</evidence>
<dbReference type="OrthoDB" id="3156891at2759"/>
<evidence type="ECO:0000256" key="1">
    <source>
        <dbReference type="ARBA" id="ARBA00022729"/>
    </source>
</evidence>
<keyword evidence="2 5" id="KW-0430">Lectin</keyword>
<dbReference type="SMART" id="SM00915">
    <property type="entry name" value="Jacalin"/>
    <property type="match status" value="1"/>
</dbReference>
<organism evidence="5 6">
    <name type="scientific">Rhizoctonia solani AG-3 Rhs1AP</name>
    <dbReference type="NCBI Taxonomy" id="1086054"/>
    <lineage>
        <taxon>Eukaryota</taxon>
        <taxon>Fungi</taxon>
        <taxon>Dikarya</taxon>
        <taxon>Basidiomycota</taxon>
        <taxon>Agaricomycotina</taxon>
        <taxon>Agaricomycetes</taxon>
        <taxon>Cantharellales</taxon>
        <taxon>Ceratobasidiaceae</taxon>
        <taxon>Rhizoctonia</taxon>
    </lineage>
</organism>
<accession>X8IXU5</accession>
<dbReference type="Pfam" id="PF01419">
    <property type="entry name" value="Jacalin"/>
    <property type="match status" value="2"/>
</dbReference>
<dbReference type="InterPro" id="IPR054586">
    <property type="entry name" value="MACPF_1_fungal"/>
</dbReference>
<evidence type="ECO:0000313" key="6">
    <source>
        <dbReference type="Proteomes" id="UP000030108"/>
    </source>
</evidence>
<comment type="caution">
    <text evidence="5">The sequence shown here is derived from an EMBL/GenBank/DDBJ whole genome shotgun (WGS) entry which is preliminary data.</text>
</comment>
<name>X8IXU5_9AGAM</name>
<protein>
    <submittedName>
        <fullName evidence="5">Jacalin-like lectin domain protein, putative</fullName>
    </submittedName>
</protein>
<dbReference type="AlphaFoldDB" id="X8IXU5"/>
<dbReference type="InterPro" id="IPR052321">
    <property type="entry name" value="PolyBind_ProtTraffic"/>
</dbReference>
<evidence type="ECO:0000256" key="3">
    <source>
        <dbReference type="SAM" id="MobiDB-lite"/>
    </source>
</evidence>
<dbReference type="InterPro" id="IPR001229">
    <property type="entry name" value="Jacalin-like_lectin_dom"/>
</dbReference>
<evidence type="ECO:0000313" key="5">
    <source>
        <dbReference type="EMBL" id="EUC54958.1"/>
    </source>
</evidence>
<dbReference type="Pfam" id="PF22693">
    <property type="entry name" value="MACPF_1"/>
    <property type="match status" value="1"/>
</dbReference>
<dbReference type="InterPro" id="IPR036404">
    <property type="entry name" value="Jacalin-like_lectin_dom_sf"/>
</dbReference>
<dbReference type="PANTHER" id="PTHR33589:SF3">
    <property type="entry name" value="ZYMOGEN GRANULE MEMBRANE PROTEIN 16-LIKE"/>
    <property type="match status" value="1"/>
</dbReference>
<evidence type="ECO:0000259" key="4">
    <source>
        <dbReference type="PROSITE" id="PS51752"/>
    </source>
</evidence>
<dbReference type="SUPFAM" id="SSF51101">
    <property type="entry name" value="Mannose-binding lectins"/>
    <property type="match status" value="2"/>
</dbReference>
<dbReference type="Gene3D" id="2.100.10.30">
    <property type="entry name" value="Jacalin-like lectin domain"/>
    <property type="match status" value="2"/>
</dbReference>
<feature type="compositionally biased region" description="Polar residues" evidence="3">
    <location>
        <begin position="535"/>
        <end position="547"/>
    </location>
</feature>
<gene>
    <name evidence="5" type="ORF">RSOL_079180</name>
</gene>
<sequence>MADGNNNNNYDTHPNLPELNDYNILASTSLKDLSFEDKDTLLQNIGYLRGIRVDDNDGPRTLTRQVATFLGPEPPFVQEINSLLTEIITTKTERETNYSHCGWSSGATSTISPWSSCRIASNNQPNTEGAWLTRRTLIQRLGVRMSPEDLAPVPEFEAEIGAALEKPSVCQQFEAVYRTLHNWGDVVPLEVEMGDSLTFTDLETNMSQLPATAKWMDTYYLTTIRTARTTRKDAPNNHYWQNDIWPTSTIPPLHWRQIRVIKVMATTRLLPVELQNQLSQLYVKRLSYIPAVTIGPADSPCRTQDDTSYASSQVSSVVIYSSDFIRTMKFTYADKSSSTKHEGTEKDGSEHKFVLTNAEYITEMLIWGGDWVCGLQFVTNLGRSKGGVLVGVISLIKQHEYGRLFHKIQGIWRHDVVNKVPKEDDVFSDYVGSKTHGRSFNDRIVVRNSGMAISKIEMQCGTVIDSIQFTYTDKTSQGQNEFQTERHGGLGGHSKDFVLKPGEHIVSVSGKYDNEHITQMSFVTNKGRPSEVFGQGNSNGSSRTFLSSPEDKEGNPMRLQYICGKSSAYLNGIMFIWTPL</sequence>
<dbReference type="PROSITE" id="PS51752">
    <property type="entry name" value="JACALIN_LECTIN"/>
    <property type="match status" value="1"/>
</dbReference>